<evidence type="ECO:0000313" key="2">
    <source>
        <dbReference type="EMBL" id="HEF66204.1"/>
    </source>
</evidence>
<comment type="caution">
    <text evidence="2">The sequence shown here is derived from an EMBL/GenBank/DDBJ whole genome shotgun (WGS) entry which is preliminary data.</text>
</comment>
<sequence length="143" mass="15346">MRVALGHSFLTDVVRLDFLLPVPGRDVFALSHGLVAAIVAGVSLVLEIPGTEVGGAPVYGDGFPAIMLFDDVPGGGGVVARLEEPTVLRSVLEHARDRLNGSCGCGPDGSCYACLRTYRNQSLHSDLRRGLVYDYLNHILEHF</sequence>
<name>A0A7C1FT98_THERO</name>
<accession>A0A7C1FT98</accession>
<dbReference type="EMBL" id="DSJL01000011">
    <property type="protein sequence ID" value="HEF66204.1"/>
    <property type="molecule type" value="Genomic_DNA"/>
</dbReference>
<reference evidence="2" key="1">
    <citation type="journal article" date="2020" name="mSystems">
        <title>Genome- and Community-Level Interaction Insights into Carbon Utilization and Element Cycling Functions of Hydrothermarchaeota in Hydrothermal Sediment.</title>
        <authorList>
            <person name="Zhou Z."/>
            <person name="Liu Y."/>
            <person name="Xu W."/>
            <person name="Pan J."/>
            <person name="Luo Z.H."/>
            <person name="Li M."/>
        </authorList>
    </citation>
    <scope>NUCLEOTIDE SEQUENCE [LARGE SCALE GENOMIC DNA]</scope>
    <source>
        <strain evidence="2">SpSt-222</strain>
    </source>
</reference>
<dbReference type="AlphaFoldDB" id="A0A7C1FT98"/>
<evidence type="ECO:0000259" key="1">
    <source>
        <dbReference type="Pfam" id="PF09369"/>
    </source>
</evidence>
<organism evidence="2">
    <name type="scientific">Thermomicrobium roseum</name>
    <dbReference type="NCBI Taxonomy" id="500"/>
    <lineage>
        <taxon>Bacteria</taxon>
        <taxon>Pseudomonadati</taxon>
        <taxon>Thermomicrobiota</taxon>
        <taxon>Thermomicrobia</taxon>
        <taxon>Thermomicrobiales</taxon>
        <taxon>Thermomicrobiaceae</taxon>
        <taxon>Thermomicrobium</taxon>
    </lineage>
</organism>
<feature type="domain" description="MrfA-like Zn-binding" evidence="1">
    <location>
        <begin position="36"/>
        <end position="115"/>
    </location>
</feature>
<proteinExistence type="predicted"/>
<gene>
    <name evidence="2" type="ORF">ENP47_11515</name>
</gene>
<protein>
    <submittedName>
        <fullName evidence="2">DUF1998 domain-containing protein</fullName>
    </submittedName>
</protein>
<dbReference type="Pfam" id="PF09369">
    <property type="entry name" value="MZB"/>
    <property type="match status" value="1"/>
</dbReference>
<dbReference type="InterPro" id="IPR018973">
    <property type="entry name" value="MZB"/>
</dbReference>